<dbReference type="Proteomes" id="UP000826656">
    <property type="component" value="Unassembled WGS sequence"/>
</dbReference>
<evidence type="ECO:0000313" key="1">
    <source>
        <dbReference type="EMBL" id="KAH0737934.1"/>
    </source>
</evidence>
<reference evidence="1 2" key="1">
    <citation type="journal article" date="2021" name="bioRxiv">
        <title>Chromosome-scale and haplotype-resolved genome assembly of a tetraploid potato cultivar.</title>
        <authorList>
            <person name="Sun H."/>
            <person name="Jiao W.-B."/>
            <person name="Krause K."/>
            <person name="Campoy J.A."/>
            <person name="Goel M."/>
            <person name="Folz-Donahue K."/>
            <person name="Kukat C."/>
            <person name="Huettel B."/>
            <person name="Schneeberger K."/>
        </authorList>
    </citation>
    <scope>NUCLEOTIDE SEQUENCE [LARGE SCALE GENOMIC DNA]</scope>
    <source>
        <strain evidence="1">SolTubOtavaFocal</strain>
        <tissue evidence="1">Leaves</tissue>
    </source>
</reference>
<accession>A0ABQ7TT89</accession>
<evidence type="ECO:0000313" key="2">
    <source>
        <dbReference type="Proteomes" id="UP000826656"/>
    </source>
</evidence>
<sequence length="162" mass="18559">MMTDSHDVRRVCLRVGQAGASGAVALPILPPCFKFTITSTMIQLLNLKGMFRGEVGDDENQHRMNFVAICKSRKIPRLMDEVAKNNRARHTMKAEVEDLGVTFEVSAEKRRREEERDHDMNHMRTHMVLLTKNIMEGSEKVNVVGTPNRYEDQDIDLYEVAK</sequence>
<protein>
    <recommendedName>
        <fullName evidence="3">Integrase core domain containing protein</fullName>
    </recommendedName>
</protein>
<dbReference type="EMBL" id="JAIVGD010000028">
    <property type="protein sequence ID" value="KAH0737934.1"/>
    <property type="molecule type" value="Genomic_DNA"/>
</dbReference>
<name>A0ABQ7TT89_SOLTU</name>
<gene>
    <name evidence="1" type="ORF">KY290_036639</name>
</gene>
<evidence type="ECO:0008006" key="3">
    <source>
        <dbReference type="Google" id="ProtNLM"/>
    </source>
</evidence>
<organism evidence="1 2">
    <name type="scientific">Solanum tuberosum</name>
    <name type="common">Potato</name>
    <dbReference type="NCBI Taxonomy" id="4113"/>
    <lineage>
        <taxon>Eukaryota</taxon>
        <taxon>Viridiplantae</taxon>
        <taxon>Streptophyta</taxon>
        <taxon>Embryophyta</taxon>
        <taxon>Tracheophyta</taxon>
        <taxon>Spermatophyta</taxon>
        <taxon>Magnoliopsida</taxon>
        <taxon>eudicotyledons</taxon>
        <taxon>Gunneridae</taxon>
        <taxon>Pentapetalae</taxon>
        <taxon>asterids</taxon>
        <taxon>lamiids</taxon>
        <taxon>Solanales</taxon>
        <taxon>Solanaceae</taxon>
        <taxon>Solanoideae</taxon>
        <taxon>Solaneae</taxon>
        <taxon>Solanum</taxon>
    </lineage>
</organism>
<proteinExistence type="predicted"/>
<keyword evidence="2" id="KW-1185">Reference proteome</keyword>
<comment type="caution">
    <text evidence="1">The sequence shown here is derived from an EMBL/GenBank/DDBJ whole genome shotgun (WGS) entry which is preliminary data.</text>
</comment>